<dbReference type="InterPro" id="IPR051396">
    <property type="entry name" value="Bact_Antivir_Def_Nuclease"/>
</dbReference>
<evidence type="ECO:0000313" key="3">
    <source>
        <dbReference type="Proteomes" id="UP000077826"/>
    </source>
</evidence>
<dbReference type="AlphaFoldDB" id="A0AAX2BQG6"/>
<proteinExistence type="predicted"/>
<evidence type="ECO:0000313" key="2">
    <source>
        <dbReference type="EMBL" id="SBG83083.1"/>
    </source>
</evidence>
<dbReference type="Pfam" id="PF13175">
    <property type="entry name" value="AAA_15"/>
    <property type="match status" value="1"/>
</dbReference>
<dbReference type="RefSeq" id="WP_040240610.1">
    <property type="nucleotide sequence ID" value="NZ_CAAGTA010000009.1"/>
</dbReference>
<name>A0AAX2BQG6_KLEPN</name>
<dbReference type="Proteomes" id="UP000077826">
    <property type="component" value="Unassembled WGS sequence"/>
</dbReference>
<comment type="caution">
    <text evidence="2">The sequence shown here is derived from an EMBL/GenBank/DDBJ whole genome shotgun (WGS) entry which is preliminary data.</text>
</comment>
<dbReference type="Gene3D" id="3.40.50.300">
    <property type="entry name" value="P-loop containing nucleotide triphosphate hydrolases"/>
    <property type="match status" value="1"/>
</dbReference>
<dbReference type="PANTHER" id="PTHR43581:SF4">
    <property type="entry name" value="ATP_GTP PHOSPHATASE"/>
    <property type="match status" value="1"/>
</dbReference>
<evidence type="ECO:0000259" key="1">
    <source>
        <dbReference type="Pfam" id="PF13175"/>
    </source>
</evidence>
<reference evidence="2 3" key="1">
    <citation type="submission" date="2016-04" db="EMBL/GenBank/DDBJ databases">
        <authorList>
            <consortium name="Pathogen Informatics"/>
        </authorList>
    </citation>
    <scope>NUCLEOTIDE SEQUENCE [LARGE SCALE GENOMIC DNA]</scope>
    <source>
        <strain evidence="3">k480</strain>
    </source>
</reference>
<sequence length="506" mass="58004">MKITLKNFGPIREFSIDLDKDFHLLIGQNSIGKSYAITAIYLIVKSLLQLKSRRSFPFTPFDYYLDFEPTQLKGSDRKKVFKEFVDGNDIEKNITSFVIEDLKSLFSIILTNELTNSFTNTFTSLNNLQNQFNGEPAIIELFCNYVSISIKLEGNRFVVSDIKNDDNYHIKKSKRNRNVHKGVNATYIYYRENNANPDESLARLIGEYTHYFVQRNFITMVAALTFELKNVHYLPASRSGLYQALSAFGQIIAELSKNRSFLSKKIELPSISEPVSDYFIKLSDIRVVKRNYEDKKINFLAKEIEDSILDGKVEFNPQTKQLLFYPNNTNLRLELSSTSSMVSELAPIVSYLRYVLTKSDENIIRKMTQTTRDSKKAEPRSLIMIEEPEAHLHPEIQIRLTEIFAKLIDANVKLIITSHSNFIFNKVNNLVIKNTSNGCTEGIHKDNVSSLVFKKTKTGSLALPLSIDELGIEDNNFGPATEQLFEEKMDIYSAINDDMEDEANKK</sequence>
<accession>A0AAX2BQG6</accession>
<feature type="domain" description="Endonuclease GajA/Old nuclease/RecF-like AAA" evidence="1">
    <location>
        <begin position="2"/>
        <end position="423"/>
    </location>
</feature>
<dbReference type="PANTHER" id="PTHR43581">
    <property type="entry name" value="ATP/GTP PHOSPHATASE"/>
    <property type="match status" value="1"/>
</dbReference>
<gene>
    <name evidence="2" type="ORF">SAMEA2273558_00020</name>
</gene>
<protein>
    <submittedName>
        <fullName evidence="2">Uncharacterized conserved protein</fullName>
    </submittedName>
</protein>
<organism evidence="2 3">
    <name type="scientific">Klebsiella pneumoniae</name>
    <dbReference type="NCBI Taxonomy" id="573"/>
    <lineage>
        <taxon>Bacteria</taxon>
        <taxon>Pseudomonadati</taxon>
        <taxon>Pseudomonadota</taxon>
        <taxon>Gammaproteobacteria</taxon>
        <taxon>Enterobacterales</taxon>
        <taxon>Enterobacteriaceae</taxon>
        <taxon>Klebsiella/Raoultella group</taxon>
        <taxon>Klebsiella</taxon>
        <taxon>Klebsiella pneumoniae complex</taxon>
    </lineage>
</organism>
<dbReference type="InterPro" id="IPR041685">
    <property type="entry name" value="AAA_GajA/Old/RecF-like"/>
</dbReference>
<dbReference type="EMBL" id="FLDK01000001">
    <property type="protein sequence ID" value="SBG83083.1"/>
    <property type="molecule type" value="Genomic_DNA"/>
</dbReference>
<dbReference type="SUPFAM" id="SSF52540">
    <property type="entry name" value="P-loop containing nucleoside triphosphate hydrolases"/>
    <property type="match status" value="1"/>
</dbReference>
<dbReference type="InterPro" id="IPR027417">
    <property type="entry name" value="P-loop_NTPase"/>
</dbReference>